<organism evidence="1 2">
    <name type="scientific">Ambrosiozyma monospora</name>
    <name type="common">Yeast</name>
    <name type="synonym">Endomycopsis monosporus</name>
    <dbReference type="NCBI Taxonomy" id="43982"/>
    <lineage>
        <taxon>Eukaryota</taxon>
        <taxon>Fungi</taxon>
        <taxon>Dikarya</taxon>
        <taxon>Ascomycota</taxon>
        <taxon>Saccharomycotina</taxon>
        <taxon>Pichiomycetes</taxon>
        <taxon>Pichiales</taxon>
        <taxon>Pichiaceae</taxon>
        <taxon>Ambrosiozyma</taxon>
    </lineage>
</organism>
<reference evidence="1" key="1">
    <citation type="submission" date="2023-04" db="EMBL/GenBank/DDBJ databases">
        <title>Ambrosiozyma monospora NBRC 10751.</title>
        <authorList>
            <person name="Ichikawa N."/>
            <person name="Sato H."/>
            <person name="Tonouchi N."/>
        </authorList>
    </citation>
    <scope>NUCLEOTIDE SEQUENCE</scope>
    <source>
        <strain evidence="1">NBRC 10751</strain>
    </source>
</reference>
<dbReference type="EMBL" id="BSXS01006442">
    <property type="protein sequence ID" value="GME85565.1"/>
    <property type="molecule type" value="Genomic_DNA"/>
</dbReference>
<accession>A0ACB5TCE7</accession>
<proteinExistence type="predicted"/>
<evidence type="ECO:0000313" key="2">
    <source>
        <dbReference type="Proteomes" id="UP001165064"/>
    </source>
</evidence>
<protein>
    <submittedName>
        <fullName evidence="1">Unnamed protein product</fullName>
    </submittedName>
</protein>
<dbReference type="Proteomes" id="UP001165064">
    <property type="component" value="Unassembled WGS sequence"/>
</dbReference>
<comment type="caution">
    <text evidence="1">The sequence shown here is derived from an EMBL/GenBank/DDBJ whole genome shotgun (WGS) entry which is preliminary data.</text>
</comment>
<evidence type="ECO:0000313" key="1">
    <source>
        <dbReference type="EMBL" id="GME85565.1"/>
    </source>
</evidence>
<keyword evidence="2" id="KW-1185">Reference proteome</keyword>
<gene>
    <name evidence="1" type="ORF">Amon02_000765500</name>
</gene>
<name>A0ACB5TCE7_AMBMO</name>
<sequence>MSYNQGQPELREDLIKNAVEFLQDKTIADSSLTKKIQFIESKGLTEAEVEEAIHRAQNGDYTTPSSSAILTKQPESSTSTTTTTPPKPPVPDYYYAAPPLPERDWKDYFIMATATAGVSYGLFQILKRYVVPKVLPASKSQLEKDKDAIDQEFMRVEQLLEKFESEQQEFYEEQQSKTKKLDDVIVEVENIIKNTNDKNLHNEEVLKYLKLEVDSIKTTLMKSLDDQKSTINTELSSLGNQMDSLKADLQELKKVREATENTISQKANTNTNSNPHSATIPVTQPNNTTTSESKLNPEQKKPSYANLNIPPVSSIPSAKDILGSSSLSASPSSSTPATSNTTSTTETNNTDKTASSSANGSNIASGAGTSRTGIPAWQQSAPSSGKSGIPAWQLNNS</sequence>